<keyword evidence="2" id="KW-1185">Reference proteome</keyword>
<evidence type="ECO:0008006" key="3">
    <source>
        <dbReference type="Google" id="ProtNLM"/>
    </source>
</evidence>
<dbReference type="InterPro" id="IPR032710">
    <property type="entry name" value="NTF2-like_dom_sf"/>
</dbReference>
<dbReference type="PANTHER" id="PTHR39401">
    <property type="entry name" value="SNOAL-LIKE DOMAIN-CONTAINING PROTEIN"/>
    <property type="match status" value="1"/>
</dbReference>
<evidence type="ECO:0000313" key="1">
    <source>
        <dbReference type="EMBL" id="EMD00606.1"/>
    </source>
</evidence>
<name>M2NN16_BAUPA</name>
<dbReference type="RefSeq" id="XP_007671790.1">
    <property type="nucleotide sequence ID" value="XM_007673600.1"/>
</dbReference>
<gene>
    <name evidence="1" type="ORF">BAUCODRAFT_135403</name>
</gene>
<dbReference type="Gene3D" id="3.10.450.50">
    <property type="match status" value="1"/>
</dbReference>
<sequence>MSQYQAAVPSDGSVKHEIRKYYEEFYATSDTPDAHEKYAAGFTRDAKLIMASNEANGTQEILKMREGMWEKVAKRSHKPAQIYSFGPGSNDVMLLGTVDYELKDGRKTTVDWAARSQFAEEAGQLKMSFYQVYLDTAAMAKAQ</sequence>
<accession>M2NN16</accession>
<dbReference type="eggNOG" id="ENOG502S7KH">
    <property type="taxonomic scope" value="Eukaryota"/>
</dbReference>
<evidence type="ECO:0000313" key="2">
    <source>
        <dbReference type="Proteomes" id="UP000011761"/>
    </source>
</evidence>
<reference evidence="1 2" key="1">
    <citation type="journal article" date="2012" name="PLoS Pathog.">
        <title>Diverse lifestyles and strategies of plant pathogenesis encoded in the genomes of eighteen Dothideomycetes fungi.</title>
        <authorList>
            <person name="Ohm R.A."/>
            <person name="Feau N."/>
            <person name="Henrissat B."/>
            <person name="Schoch C.L."/>
            <person name="Horwitz B.A."/>
            <person name="Barry K.W."/>
            <person name="Condon B.J."/>
            <person name="Copeland A.C."/>
            <person name="Dhillon B."/>
            <person name="Glaser F."/>
            <person name="Hesse C.N."/>
            <person name="Kosti I."/>
            <person name="LaButti K."/>
            <person name="Lindquist E.A."/>
            <person name="Lucas S."/>
            <person name="Salamov A.A."/>
            <person name="Bradshaw R.E."/>
            <person name="Ciuffetti L."/>
            <person name="Hamelin R.C."/>
            <person name="Kema G.H.J."/>
            <person name="Lawrence C."/>
            <person name="Scott J.A."/>
            <person name="Spatafora J.W."/>
            <person name="Turgeon B.G."/>
            <person name="de Wit P.J.G.M."/>
            <person name="Zhong S."/>
            <person name="Goodwin S.B."/>
            <person name="Grigoriev I.V."/>
        </authorList>
    </citation>
    <scope>NUCLEOTIDE SEQUENCE [LARGE SCALE GENOMIC DNA]</scope>
    <source>
        <strain evidence="1 2">UAMH 10762</strain>
    </source>
</reference>
<dbReference type="HOGENOM" id="CLU_107714_2_0_1"/>
<dbReference type="SUPFAM" id="SSF54427">
    <property type="entry name" value="NTF2-like"/>
    <property type="match status" value="1"/>
</dbReference>
<dbReference type="STRING" id="717646.M2NN16"/>
<dbReference type="EMBL" id="KB445550">
    <property type="protein sequence ID" value="EMD00606.1"/>
    <property type="molecule type" value="Genomic_DNA"/>
</dbReference>
<dbReference type="OMA" id="KMRFYQV"/>
<dbReference type="AlphaFoldDB" id="M2NN16"/>
<dbReference type="Proteomes" id="UP000011761">
    <property type="component" value="Unassembled WGS sequence"/>
</dbReference>
<dbReference type="KEGG" id="bcom:BAUCODRAFT_135403"/>
<dbReference type="GeneID" id="19108298"/>
<protein>
    <recommendedName>
        <fullName evidence="3">SnoaL-like domain-containing protein</fullName>
    </recommendedName>
</protein>
<dbReference type="OrthoDB" id="3468019at2759"/>
<organism evidence="1 2">
    <name type="scientific">Baudoinia panamericana (strain UAMH 10762)</name>
    <name type="common">Angels' share fungus</name>
    <name type="synonym">Baudoinia compniacensis (strain UAMH 10762)</name>
    <dbReference type="NCBI Taxonomy" id="717646"/>
    <lineage>
        <taxon>Eukaryota</taxon>
        <taxon>Fungi</taxon>
        <taxon>Dikarya</taxon>
        <taxon>Ascomycota</taxon>
        <taxon>Pezizomycotina</taxon>
        <taxon>Dothideomycetes</taxon>
        <taxon>Dothideomycetidae</taxon>
        <taxon>Mycosphaerellales</taxon>
        <taxon>Teratosphaeriaceae</taxon>
        <taxon>Baudoinia</taxon>
    </lineage>
</organism>
<proteinExistence type="predicted"/>
<dbReference type="PANTHER" id="PTHR39401:SF1">
    <property type="entry name" value="SNOAL-LIKE DOMAIN-CONTAINING PROTEIN"/>
    <property type="match status" value="1"/>
</dbReference>